<dbReference type="STRING" id="134849.SAMN05443668_109311"/>
<dbReference type="AlphaFoldDB" id="A0A1M7RC43"/>
<organism evidence="1 2">
    <name type="scientific">Cryptosporangium aurantiacum</name>
    <dbReference type="NCBI Taxonomy" id="134849"/>
    <lineage>
        <taxon>Bacteria</taxon>
        <taxon>Bacillati</taxon>
        <taxon>Actinomycetota</taxon>
        <taxon>Actinomycetes</taxon>
        <taxon>Cryptosporangiales</taxon>
        <taxon>Cryptosporangiaceae</taxon>
        <taxon>Cryptosporangium</taxon>
    </lineage>
</organism>
<keyword evidence="2" id="KW-1185">Reference proteome</keyword>
<name>A0A1M7RC43_9ACTN</name>
<dbReference type="Proteomes" id="UP000184440">
    <property type="component" value="Unassembled WGS sequence"/>
</dbReference>
<gene>
    <name evidence="1" type="ORF">SAMN05443668_109311</name>
</gene>
<dbReference type="EMBL" id="FRCS01000009">
    <property type="protein sequence ID" value="SHN43709.1"/>
    <property type="molecule type" value="Genomic_DNA"/>
</dbReference>
<proteinExistence type="predicted"/>
<sequence length="38" mass="4061">MGGGEHRIAVVFSAYEAEHVTGVPIVDKDPDTYVAENS</sequence>
<reference evidence="1 2" key="1">
    <citation type="submission" date="2016-11" db="EMBL/GenBank/DDBJ databases">
        <authorList>
            <person name="Jaros S."/>
            <person name="Januszkiewicz K."/>
            <person name="Wedrychowicz H."/>
        </authorList>
    </citation>
    <scope>NUCLEOTIDE SEQUENCE [LARGE SCALE GENOMIC DNA]</scope>
    <source>
        <strain evidence="1 2">DSM 46144</strain>
    </source>
</reference>
<protein>
    <submittedName>
        <fullName evidence="1">Uncharacterized protein</fullName>
    </submittedName>
</protein>
<evidence type="ECO:0000313" key="1">
    <source>
        <dbReference type="EMBL" id="SHN43709.1"/>
    </source>
</evidence>
<accession>A0A1M7RC43</accession>
<evidence type="ECO:0000313" key="2">
    <source>
        <dbReference type="Proteomes" id="UP000184440"/>
    </source>
</evidence>